<organism evidence="3 5">
    <name type="scientific">Staphylococcus caeli</name>
    <dbReference type="NCBI Taxonomy" id="2201815"/>
    <lineage>
        <taxon>Bacteria</taxon>
        <taxon>Bacillati</taxon>
        <taxon>Bacillota</taxon>
        <taxon>Bacilli</taxon>
        <taxon>Bacillales</taxon>
        <taxon>Staphylococcaceae</taxon>
        <taxon>Staphylococcus</taxon>
    </lineage>
</organism>
<evidence type="ECO:0000313" key="5">
    <source>
        <dbReference type="Proteomes" id="UP000095768"/>
    </source>
</evidence>
<keyword evidence="1" id="KW-0472">Membrane</keyword>
<dbReference type="Proteomes" id="UP000095768">
    <property type="component" value="Unassembled WGS sequence"/>
</dbReference>
<reference evidence="3 5" key="1">
    <citation type="submission" date="2016-09" db="EMBL/GenBank/DDBJ databases">
        <authorList>
            <consortium name="Pathogen Informatics"/>
        </authorList>
    </citation>
    <scope>NUCLEOTIDE SEQUENCE [LARGE SCALE GENOMIC DNA]</scope>
    <source>
        <strain evidence="3 5">82B</strain>
    </source>
</reference>
<keyword evidence="1" id="KW-1133">Transmembrane helix</keyword>
<dbReference type="OrthoDB" id="2413977at2"/>
<dbReference type="RefSeq" id="WP_069995748.1">
    <property type="nucleotide sequence ID" value="NZ_FMPG01000010.1"/>
</dbReference>
<dbReference type="AlphaFoldDB" id="A0A1D4PNQ2"/>
<dbReference type="EMBL" id="FMPG01000010">
    <property type="protein sequence ID" value="SCT24512.1"/>
    <property type="molecule type" value="Genomic_DNA"/>
</dbReference>
<evidence type="ECO:0000313" key="2">
    <source>
        <dbReference type="EMBL" id="SCT02531.1"/>
    </source>
</evidence>
<sequence>MNISKKVIITLSSILAVIVIIFVALFSWKIYAENNSDNANVRDYTQLNPLIRPVDYYVQVNDSIKKNKKNEVGKYTYKIELFNMKQ</sequence>
<keyword evidence="4" id="KW-1185">Reference proteome</keyword>
<gene>
    <name evidence="3" type="ORF">SAMEA2297795_02079</name>
    <name evidence="2" type="ORF">SAMEA2297796_01600</name>
</gene>
<dbReference type="Proteomes" id="UP000095412">
    <property type="component" value="Unassembled WGS sequence"/>
</dbReference>
<evidence type="ECO:0000313" key="4">
    <source>
        <dbReference type="Proteomes" id="UP000095412"/>
    </source>
</evidence>
<evidence type="ECO:0000256" key="1">
    <source>
        <dbReference type="SAM" id="Phobius"/>
    </source>
</evidence>
<evidence type="ECO:0000313" key="3">
    <source>
        <dbReference type="EMBL" id="SCT24512.1"/>
    </source>
</evidence>
<accession>A0A1D4PNQ2</accession>
<dbReference type="EMBL" id="FMPI01000010">
    <property type="protein sequence ID" value="SCT02531.1"/>
    <property type="molecule type" value="Genomic_DNA"/>
</dbReference>
<protein>
    <submittedName>
        <fullName evidence="3">Uncharacterized protein conserved in bacteria</fullName>
    </submittedName>
</protein>
<name>A0A1D4PNQ2_9STAP</name>
<proteinExistence type="predicted"/>
<keyword evidence="1" id="KW-0812">Transmembrane</keyword>
<feature type="transmembrane region" description="Helical" evidence="1">
    <location>
        <begin position="7"/>
        <end position="28"/>
    </location>
</feature>
<reference evidence="2 4" key="2">
    <citation type="submission" date="2016-09" db="EMBL/GenBank/DDBJ databases">
        <authorList>
            <consortium name="Pathogen Informatics"/>
            <person name="Sun Q."/>
            <person name="Inoue M."/>
        </authorList>
    </citation>
    <scope>NUCLEOTIDE SEQUENCE [LARGE SCALE GENOMIC DNA]</scope>
    <source>
        <strain evidence="2 4">82C</strain>
    </source>
</reference>